<dbReference type="SUPFAM" id="SSF46689">
    <property type="entry name" value="Homeodomain-like"/>
    <property type="match status" value="1"/>
</dbReference>
<keyword evidence="2 4" id="KW-0238">DNA-binding</keyword>
<evidence type="ECO:0000313" key="8">
    <source>
        <dbReference type="Proteomes" id="UP000185479"/>
    </source>
</evidence>
<evidence type="ECO:0000256" key="3">
    <source>
        <dbReference type="ARBA" id="ARBA00023163"/>
    </source>
</evidence>
<dbReference type="PANTHER" id="PTHR30055">
    <property type="entry name" value="HTH-TYPE TRANSCRIPTIONAL REGULATOR RUTR"/>
    <property type="match status" value="1"/>
</dbReference>
<dbReference type="GeneID" id="82881458"/>
<dbReference type="PROSITE" id="PS50977">
    <property type="entry name" value="HTH_TETR_2"/>
    <property type="match status" value="1"/>
</dbReference>
<dbReference type="Gene3D" id="1.10.357.10">
    <property type="entry name" value="Tetracycline Repressor, domain 2"/>
    <property type="match status" value="1"/>
</dbReference>
<name>A0A1L7CPT2_CORFL</name>
<accession>A0A1L7CPT2</accession>
<dbReference type="Pfam" id="PF17932">
    <property type="entry name" value="TetR_C_24"/>
    <property type="match status" value="1"/>
</dbReference>
<dbReference type="STRING" id="28028.CFLV_12375"/>
<dbReference type="OrthoDB" id="3190535at2"/>
<proteinExistence type="predicted"/>
<dbReference type="EMBL" id="CP009246">
    <property type="protein sequence ID" value="APT87866.1"/>
    <property type="molecule type" value="Genomic_DNA"/>
</dbReference>
<keyword evidence="1" id="KW-0805">Transcription regulation</keyword>
<dbReference type="InterPro" id="IPR050109">
    <property type="entry name" value="HTH-type_TetR-like_transc_reg"/>
</dbReference>
<reference evidence="6 8" key="1">
    <citation type="submission" date="2014-08" db="EMBL/GenBank/DDBJ databases">
        <title>Complete genome sequence of Corynebacterium flavescens OJ8(T)(=DSM 20296(T)), isolated from cheese.</title>
        <authorList>
            <person name="Ruckert C."/>
            <person name="Albersmeier A."/>
            <person name="Winkler A."/>
            <person name="Kalinowski J."/>
        </authorList>
    </citation>
    <scope>NUCLEOTIDE SEQUENCE [LARGE SCALE GENOMIC DNA]</scope>
    <source>
        <strain evidence="6 8">OJ8</strain>
    </source>
</reference>
<dbReference type="EMBL" id="BJNB01000018">
    <property type="protein sequence ID" value="GEB97869.1"/>
    <property type="molecule type" value="Genomic_DNA"/>
</dbReference>
<dbReference type="KEGG" id="cfc:CFLV_12375"/>
<dbReference type="PRINTS" id="PR00455">
    <property type="entry name" value="HTHTETR"/>
</dbReference>
<evidence type="ECO:0000256" key="2">
    <source>
        <dbReference type="ARBA" id="ARBA00023125"/>
    </source>
</evidence>
<evidence type="ECO:0000313" key="9">
    <source>
        <dbReference type="Proteomes" id="UP000315353"/>
    </source>
</evidence>
<evidence type="ECO:0000313" key="7">
    <source>
        <dbReference type="EMBL" id="GEB97869.1"/>
    </source>
</evidence>
<dbReference type="Pfam" id="PF00440">
    <property type="entry name" value="TetR_N"/>
    <property type="match status" value="1"/>
</dbReference>
<dbReference type="InterPro" id="IPR041490">
    <property type="entry name" value="KstR2_TetR_C"/>
</dbReference>
<dbReference type="SUPFAM" id="SSF48498">
    <property type="entry name" value="Tetracyclin repressor-like, C-terminal domain"/>
    <property type="match status" value="1"/>
</dbReference>
<evidence type="ECO:0000313" key="6">
    <source>
        <dbReference type="EMBL" id="APT87866.1"/>
    </source>
</evidence>
<evidence type="ECO:0000256" key="1">
    <source>
        <dbReference type="ARBA" id="ARBA00023015"/>
    </source>
</evidence>
<dbReference type="Proteomes" id="UP000185479">
    <property type="component" value="Chromosome"/>
</dbReference>
<dbReference type="GO" id="GO:0003700">
    <property type="term" value="F:DNA-binding transcription factor activity"/>
    <property type="evidence" value="ECO:0007669"/>
    <property type="project" value="TreeGrafter"/>
</dbReference>
<dbReference type="RefSeq" id="WP_075730771.1">
    <property type="nucleotide sequence ID" value="NZ_BJNB01000018.1"/>
</dbReference>
<evidence type="ECO:0000259" key="5">
    <source>
        <dbReference type="PROSITE" id="PS50977"/>
    </source>
</evidence>
<protein>
    <submittedName>
        <fullName evidence="6">TetR family transcriptional regulator</fullName>
    </submittedName>
</protein>
<dbReference type="InterPro" id="IPR001647">
    <property type="entry name" value="HTH_TetR"/>
</dbReference>
<gene>
    <name evidence="7" type="ORF">CFL01nite_13640</name>
    <name evidence="6" type="ORF">CFLV_12375</name>
</gene>
<dbReference type="AlphaFoldDB" id="A0A1L7CPT2"/>
<dbReference type="PANTHER" id="PTHR30055:SF234">
    <property type="entry name" value="HTH-TYPE TRANSCRIPTIONAL REGULATOR BETI"/>
    <property type="match status" value="1"/>
</dbReference>
<dbReference type="Gene3D" id="1.10.10.60">
    <property type="entry name" value="Homeodomain-like"/>
    <property type="match status" value="1"/>
</dbReference>
<reference evidence="7 9" key="2">
    <citation type="submission" date="2019-06" db="EMBL/GenBank/DDBJ databases">
        <title>Whole genome shotgun sequence of Corynebacterium flavescens NBRC 14136.</title>
        <authorList>
            <person name="Hosoyama A."/>
            <person name="Uohara A."/>
            <person name="Ohji S."/>
            <person name="Ichikawa N."/>
        </authorList>
    </citation>
    <scope>NUCLEOTIDE SEQUENCE [LARGE SCALE GENOMIC DNA]</scope>
    <source>
        <strain evidence="7 9">NBRC 14136</strain>
    </source>
</reference>
<feature type="domain" description="HTH tetR-type" evidence="5">
    <location>
        <begin position="17"/>
        <end position="77"/>
    </location>
</feature>
<keyword evidence="3" id="KW-0804">Transcription</keyword>
<dbReference type="Proteomes" id="UP000315353">
    <property type="component" value="Unassembled WGS sequence"/>
</dbReference>
<dbReference type="InterPro" id="IPR009057">
    <property type="entry name" value="Homeodomain-like_sf"/>
</dbReference>
<evidence type="ECO:0000256" key="4">
    <source>
        <dbReference type="PROSITE-ProRule" id="PRU00335"/>
    </source>
</evidence>
<feature type="DNA-binding region" description="H-T-H motif" evidence="4">
    <location>
        <begin position="40"/>
        <end position="59"/>
    </location>
</feature>
<dbReference type="GO" id="GO:0000976">
    <property type="term" value="F:transcription cis-regulatory region binding"/>
    <property type="evidence" value="ECO:0007669"/>
    <property type="project" value="TreeGrafter"/>
</dbReference>
<dbReference type="InterPro" id="IPR036271">
    <property type="entry name" value="Tet_transcr_reg_TetR-rel_C_sf"/>
</dbReference>
<keyword evidence="8" id="KW-1185">Reference proteome</keyword>
<sequence length="204" mass="22132">MGGVTTVNPTSQRGRPGYSRDDVIRAAVRAFNSRGYDATSMGHVAQDLGISKSALYHHITSKEEILEESVAYALSNLEQAFRDVVAADLTPGGTIRQLIYGSVAVLCADAESVTLLLRLRGNSEVELRALSRRRELTRSVIPLIAKAQESGEIRSDISPAVLTRMCFGLVNSLADWYEPDGELGPEQIAQDVVALLFGGLDSRR</sequence>
<organism evidence="6 8">
    <name type="scientific">Corynebacterium flavescens</name>
    <dbReference type="NCBI Taxonomy" id="28028"/>
    <lineage>
        <taxon>Bacteria</taxon>
        <taxon>Bacillati</taxon>
        <taxon>Actinomycetota</taxon>
        <taxon>Actinomycetes</taxon>
        <taxon>Mycobacteriales</taxon>
        <taxon>Corynebacteriaceae</taxon>
        <taxon>Corynebacterium</taxon>
    </lineage>
</organism>